<dbReference type="InterPro" id="IPR042221">
    <property type="entry name" value="Leu/Phe-tRNA_Trfase_N"/>
</dbReference>
<gene>
    <name evidence="15" type="primary">aat</name>
    <name evidence="16" type="ordered locus">Fleli_1225</name>
</gene>
<evidence type="ECO:0000256" key="5">
    <source>
        <dbReference type="ARBA" id="ARBA00050607"/>
    </source>
</evidence>
<dbReference type="GO" id="GO:0030163">
    <property type="term" value="P:protein catabolic process"/>
    <property type="evidence" value="ECO:0007669"/>
    <property type="project" value="UniProtKB-UniRule"/>
</dbReference>
<evidence type="ECO:0000256" key="15">
    <source>
        <dbReference type="HAMAP-Rule" id="MF_00688"/>
    </source>
</evidence>
<dbReference type="SUPFAM" id="SSF55729">
    <property type="entry name" value="Acyl-CoA N-acyltransferases (Nat)"/>
    <property type="match status" value="1"/>
</dbReference>
<evidence type="ECO:0000256" key="8">
    <source>
        <dbReference type="ARBA" id="ARBA00054043"/>
    </source>
</evidence>
<dbReference type="Gene3D" id="3.30.70.3550">
    <property type="entry name" value="Leucyl/phenylalanyl-tRNA-protein transferase, N-terminal domain"/>
    <property type="match status" value="1"/>
</dbReference>
<evidence type="ECO:0000256" key="2">
    <source>
        <dbReference type="ARBA" id="ARBA00022490"/>
    </source>
</evidence>
<organism evidence="16 17">
    <name type="scientific">Bernardetia litoralis (strain ATCC 23117 / DSM 6794 / NBRC 15988 / NCIMB 1366 / Fx l1 / Sio-4)</name>
    <name type="common">Flexibacter litoralis</name>
    <dbReference type="NCBI Taxonomy" id="880071"/>
    <lineage>
        <taxon>Bacteria</taxon>
        <taxon>Pseudomonadati</taxon>
        <taxon>Bacteroidota</taxon>
        <taxon>Cytophagia</taxon>
        <taxon>Cytophagales</taxon>
        <taxon>Bernardetiaceae</taxon>
        <taxon>Bernardetia</taxon>
    </lineage>
</organism>
<dbReference type="Pfam" id="PF03588">
    <property type="entry name" value="Leu_Phe_trans"/>
    <property type="match status" value="1"/>
</dbReference>
<dbReference type="KEGG" id="fli:Fleli_1225"/>
<dbReference type="InterPro" id="IPR004616">
    <property type="entry name" value="Leu/Phe-tRNA_Trfase"/>
</dbReference>
<dbReference type="PANTHER" id="PTHR30098:SF2">
    <property type="entry name" value="LEUCYL_PHENYLALANYL-TRNA--PROTEIN TRANSFERASE"/>
    <property type="match status" value="1"/>
</dbReference>
<name>I4AI77_BERLS</name>
<dbReference type="NCBIfam" id="TIGR00667">
    <property type="entry name" value="aat"/>
    <property type="match status" value="1"/>
</dbReference>
<dbReference type="RefSeq" id="WP_014797119.1">
    <property type="nucleotide sequence ID" value="NC_018018.1"/>
</dbReference>
<accession>I4AI77</accession>
<evidence type="ECO:0000256" key="10">
    <source>
        <dbReference type="ARBA" id="ARBA00066767"/>
    </source>
</evidence>
<proteinExistence type="inferred from homology"/>
<keyword evidence="2 15" id="KW-0963">Cytoplasm</keyword>
<comment type="similarity">
    <text evidence="9 15">Belongs to the L/F-transferase family.</text>
</comment>
<evidence type="ECO:0000313" key="17">
    <source>
        <dbReference type="Proteomes" id="UP000006054"/>
    </source>
</evidence>
<dbReference type="STRING" id="880071.Fleli_1225"/>
<dbReference type="Proteomes" id="UP000006054">
    <property type="component" value="Chromosome"/>
</dbReference>
<dbReference type="InterPro" id="IPR042203">
    <property type="entry name" value="Leu/Phe-tRNA_Trfase_C"/>
</dbReference>
<evidence type="ECO:0000256" key="9">
    <source>
        <dbReference type="ARBA" id="ARBA00061535"/>
    </source>
</evidence>
<comment type="function">
    <text evidence="8 15">Functions in the N-end rule pathway of protein degradation where it conjugates Leu, Phe and, less efficiently, Met from aminoacyl-tRNAs to the N-termini of proteins containing an N-terminal arginine or lysine.</text>
</comment>
<dbReference type="PATRIC" id="fig|880071.3.peg.1200"/>
<keyword evidence="17" id="KW-1185">Reference proteome</keyword>
<dbReference type="InterPro" id="IPR016181">
    <property type="entry name" value="Acyl_CoA_acyltransferase"/>
</dbReference>
<comment type="catalytic activity">
    <reaction evidence="5 15">
        <text>L-phenylalanyl-tRNA(Phe) + an N-terminal L-alpha-aminoacyl-[protein] = an N-terminal L-phenylalanyl-L-alpha-aminoacyl-[protein] + tRNA(Phe)</text>
        <dbReference type="Rhea" id="RHEA:43632"/>
        <dbReference type="Rhea" id="RHEA-COMP:9668"/>
        <dbReference type="Rhea" id="RHEA-COMP:9699"/>
        <dbReference type="Rhea" id="RHEA-COMP:10636"/>
        <dbReference type="Rhea" id="RHEA-COMP:10637"/>
        <dbReference type="ChEBI" id="CHEBI:78442"/>
        <dbReference type="ChEBI" id="CHEBI:78531"/>
        <dbReference type="ChEBI" id="CHEBI:78597"/>
        <dbReference type="ChEBI" id="CHEBI:83561"/>
        <dbReference type="EC" id="2.3.2.6"/>
    </reaction>
</comment>
<evidence type="ECO:0000256" key="7">
    <source>
        <dbReference type="ARBA" id="ARBA00051538"/>
    </source>
</evidence>
<keyword evidence="3 15" id="KW-0808">Transferase</keyword>
<dbReference type="Gene3D" id="3.40.630.70">
    <property type="entry name" value="Leucyl/phenylalanyl-tRNA-protein transferase, C-terminal domain"/>
    <property type="match status" value="1"/>
</dbReference>
<dbReference type="AlphaFoldDB" id="I4AI77"/>
<evidence type="ECO:0000256" key="1">
    <source>
        <dbReference type="ARBA" id="ARBA00004496"/>
    </source>
</evidence>
<evidence type="ECO:0000256" key="14">
    <source>
        <dbReference type="ARBA" id="ARBA00083640"/>
    </source>
</evidence>
<evidence type="ECO:0000256" key="3">
    <source>
        <dbReference type="ARBA" id="ARBA00022679"/>
    </source>
</evidence>
<evidence type="ECO:0000256" key="12">
    <source>
        <dbReference type="ARBA" id="ARBA00077136"/>
    </source>
</evidence>
<evidence type="ECO:0000256" key="4">
    <source>
        <dbReference type="ARBA" id="ARBA00023315"/>
    </source>
</evidence>
<dbReference type="HAMAP" id="MF_00688">
    <property type="entry name" value="Leu_Phe_trans"/>
    <property type="match status" value="1"/>
</dbReference>
<dbReference type="EMBL" id="CP003345">
    <property type="protein sequence ID" value="AFM03662.1"/>
    <property type="molecule type" value="Genomic_DNA"/>
</dbReference>
<evidence type="ECO:0000256" key="6">
    <source>
        <dbReference type="ARBA" id="ARBA00050652"/>
    </source>
</evidence>
<evidence type="ECO:0000256" key="13">
    <source>
        <dbReference type="ARBA" id="ARBA00077165"/>
    </source>
</evidence>
<evidence type="ECO:0000313" key="16">
    <source>
        <dbReference type="EMBL" id="AFM03662.1"/>
    </source>
</evidence>
<comment type="catalytic activity">
    <reaction evidence="6 15">
        <text>N-terminal L-arginyl-[protein] + L-leucyl-tRNA(Leu) = N-terminal L-leucyl-L-arginyl-[protein] + tRNA(Leu) + H(+)</text>
        <dbReference type="Rhea" id="RHEA:50416"/>
        <dbReference type="Rhea" id="RHEA-COMP:9613"/>
        <dbReference type="Rhea" id="RHEA-COMP:9622"/>
        <dbReference type="Rhea" id="RHEA-COMP:12672"/>
        <dbReference type="Rhea" id="RHEA-COMP:12673"/>
        <dbReference type="ChEBI" id="CHEBI:15378"/>
        <dbReference type="ChEBI" id="CHEBI:64719"/>
        <dbReference type="ChEBI" id="CHEBI:78442"/>
        <dbReference type="ChEBI" id="CHEBI:78494"/>
        <dbReference type="ChEBI" id="CHEBI:133044"/>
        <dbReference type="EC" id="2.3.2.6"/>
    </reaction>
</comment>
<keyword evidence="4 15" id="KW-0012">Acyltransferase</keyword>
<dbReference type="FunFam" id="3.30.70.3550:FF:000001">
    <property type="entry name" value="Leucyl/phenylalanyl-tRNA--protein transferase"/>
    <property type="match status" value="1"/>
</dbReference>
<dbReference type="OrthoDB" id="9790282at2"/>
<dbReference type="GO" id="GO:0008914">
    <property type="term" value="F:leucyl-tRNA--protein transferase activity"/>
    <property type="evidence" value="ECO:0007669"/>
    <property type="project" value="UniProtKB-UniRule"/>
</dbReference>
<sequence length="236" mass="27503">MPYRLNPNTLDFPPVQYADEDGLLAVGGDLSEERIIKAYKNGIFPWYSDYSPILWWSPDPRFVILPNNFKFAKSLRPILRKQEFKVTFNKAFERVMQHCKMAYRPDQEGTWITSEMQQAFINLHYQGFAHSVEVWKNDKLVGGLYGEIVGTCFFGESMFALENNASKVGFVVLMKNLLANGFEMIDCQVFTEHLSRFGADMIPREEFIERLEKGKEKIFDKENFEKNFNDSAEFIL</sequence>
<dbReference type="GO" id="GO:0005737">
    <property type="term" value="C:cytoplasm"/>
    <property type="evidence" value="ECO:0007669"/>
    <property type="project" value="UniProtKB-SubCell"/>
</dbReference>
<dbReference type="EC" id="2.3.2.6" evidence="10 15"/>
<reference evidence="17" key="1">
    <citation type="submission" date="2012-06" db="EMBL/GenBank/DDBJ databases">
        <title>The complete genome of Flexibacter litoralis DSM 6794.</title>
        <authorList>
            <person name="Lucas S."/>
            <person name="Copeland A."/>
            <person name="Lapidus A."/>
            <person name="Glavina del Rio T."/>
            <person name="Dalin E."/>
            <person name="Tice H."/>
            <person name="Bruce D."/>
            <person name="Goodwin L."/>
            <person name="Pitluck S."/>
            <person name="Peters L."/>
            <person name="Ovchinnikova G."/>
            <person name="Lu M."/>
            <person name="Kyrpides N."/>
            <person name="Mavromatis K."/>
            <person name="Ivanova N."/>
            <person name="Brettin T."/>
            <person name="Detter J.C."/>
            <person name="Han C."/>
            <person name="Larimer F."/>
            <person name="Land M."/>
            <person name="Hauser L."/>
            <person name="Markowitz V."/>
            <person name="Cheng J.-F."/>
            <person name="Hugenholtz P."/>
            <person name="Woyke T."/>
            <person name="Wu D."/>
            <person name="Spring S."/>
            <person name="Lang E."/>
            <person name="Kopitz M."/>
            <person name="Brambilla E."/>
            <person name="Klenk H.-P."/>
            <person name="Eisen J.A."/>
        </authorList>
    </citation>
    <scope>NUCLEOTIDE SEQUENCE [LARGE SCALE GENOMIC DNA]</scope>
    <source>
        <strain evidence="17">ATCC 23117 / DSM 6794 / NBRC 15988 / NCIMB 1366 / Sio-4</strain>
    </source>
</reference>
<evidence type="ECO:0000256" key="11">
    <source>
        <dbReference type="ARBA" id="ARBA00074372"/>
    </source>
</evidence>
<protein>
    <recommendedName>
        <fullName evidence="11 15">Leucyl/phenylalanyl-tRNA--protein transferase</fullName>
        <ecNumber evidence="10 15">2.3.2.6</ecNumber>
    </recommendedName>
    <alternativeName>
        <fullName evidence="12 15">L/F-transferase</fullName>
    </alternativeName>
    <alternativeName>
        <fullName evidence="13 15">Leucyltransferase</fullName>
    </alternativeName>
    <alternativeName>
        <fullName evidence="14 15">Phenyalanyltransferase</fullName>
    </alternativeName>
</protein>
<comment type="catalytic activity">
    <reaction evidence="7 15">
        <text>N-terminal L-lysyl-[protein] + L-leucyl-tRNA(Leu) = N-terminal L-leucyl-L-lysyl-[protein] + tRNA(Leu) + H(+)</text>
        <dbReference type="Rhea" id="RHEA:12340"/>
        <dbReference type="Rhea" id="RHEA-COMP:9613"/>
        <dbReference type="Rhea" id="RHEA-COMP:9622"/>
        <dbReference type="Rhea" id="RHEA-COMP:12670"/>
        <dbReference type="Rhea" id="RHEA-COMP:12671"/>
        <dbReference type="ChEBI" id="CHEBI:15378"/>
        <dbReference type="ChEBI" id="CHEBI:65249"/>
        <dbReference type="ChEBI" id="CHEBI:78442"/>
        <dbReference type="ChEBI" id="CHEBI:78494"/>
        <dbReference type="ChEBI" id="CHEBI:133043"/>
        <dbReference type="EC" id="2.3.2.6"/>
    </reaction>
</comment>
<comment type="subcellular location">
    <subcellularLocation>
        <location evidence="1 15">Cytoplasm</location>
    </subcellularLocation>
</comment>
<dbReference type="HOGENOM" id="CLU_075045_0_0_10"/>
<dbReference type="eggNOG" id="COG2360">
    <property type="taxonomic scope" value="Bacteria"/>
</dbReference>
<dbReference type="PANTHER" id="PTHR30098">
    <property type="entry name" value="LEUCYL/PHENYLALANYL-TRNA--PROTEIN TRANSFERASE"/>
    <property type="match status" value="1"/>
</dbReference>